<protein>
    <submittedName>
        <fullName evidence="2">Uncharacterized protein</fullName>
    </submittedName>
</protein>
<proteinExistence type="predicted"/>
<sequence length="249" mass="25906">MPRHHRPSAVPAGLVLLAALATPAFAQDARTGAAKPSAICPDLPDLGGTLRRARVVAEGGVAFVRSADADPACPSLAPACREKAFLVAGNGVIRGASSGAFACASYVGATGQIRSGWLPERALADDAPATVGLDDWIGTWMSGPEQTVTIRRKGERLVLSGTASYGTQDPERVKRGAINMGSFEAELAPDGQDIAWTDGDKAVIPGFRPDEVSRCSVRMRLMPPDLVAESNGAYGGMNVTFSGVYRRGG</sequence>
<evidence type="ECO:0000313" key="2">
    <source>
        <dbReference type="EMBL" id="GJD43229.1"/>
    </source>
</evidence>
<keyword evidence="1" id="KW-0732">Signal</keyword>
<gene>
    <name evidence="2" type="ORF">AFCDBAGC_1078</name>
</gene>
<name>A0ABQ4QDD8_9HYPH</name>
<evidence type="ECO:0000313" key="3">
    <source>
        <dbReference type="Proteomes" id="UP001055117"/>
    </source>
</evidence>
<dbReference type="EMBL" id="BPQG01000010">
    <property type="protein sequence ID" value="GJD43229.1"/>
    <property type="molecule type" value="Genomic_DNA"/>
</dbReference>
<comment type="caution">
    <text evidence="2">The sequence shown here is derived from an EMBL/GenBank/DDBJ whole genome shotgun (WGS) entry which is preliminary data.</text>
</comment>
<dbReference type="Proteomes" id="UP001055117">
    <property type="component" value="Unassembled WGS sequence"/>
</dbReference>
<accession>A0ABQ4QDD8</accession>
<keyword evidence="3" id="KW-1185">Reference proteome</keyword>
<organism evidence="2 3">
    <name type="scientific">Methylobacterium cerastii</name>
    <dbReference type="NCBI Taxonomy" id="932741"/>
    <lineage>
        <taxon>Bacteria</taxon>
        <taxon>Pseudomonadati</taxon>
        <taxon>Pseudomonadota</taxon>
        <taxon>Alphaproteobacteria</taxon>
        <taxon>Hyphomicrobiales</taxon>
        <taxon>Methylobacteriaceae</taxon>
        <taxon>Methylobacterium</taxon>
    </lineage>
</organism>
<evidence type="ECO:0000256" key="1">
    <source>
        <dbReference type="SAM" id="SignalP"/>
    </source>
</evidence>
<feature type="signal peptide" evidence="1">
    <location>
        <begin position="1"/>
        <end position="26"/>
    </location>
</feature>
<dbReference type="RefSeq" id="WP_238271221.1">
    <property type="nucleotide sequence ID" value="NZ_BPQG01000010.1"/>
</dbReference>
<reference evidence="2 3" key="1">
    <citation type="journal article" date="2021" name="Front. Microbiol.">
        <title>Comprehensive Comparative Genomics and Phenotyping of Methylobacterium Species.</title>
        <authorList>
            <person name="Alessa O."/>
            <person name="Ogura Y."/>
            <person name="Fujitani Y."/>
            <person name="Takami H."/>
            <person name="Hayashi T."/>
            <person name="Sahin N."/>
            <person name="Tani A."/>
        </authorList>
    </citation>
    <scope>NUCLEOTIDE SEQUENCE [LARGE SCALE GENOMIC DNA]</scope>
    <source>
        <strain evidence="2 3">DSM 23679</strain>
    </source>
</reference>
<feature type="chain" id="PRO_5045984159" evidence="1">
    <location>
        <begin position="27"/>
        <end position="249"/>
    </location>
</feature>